<organism evidence="3 4">
    <name type="scientific">Acropora cervicornis</name>
    <name type="common">Staghorn coral</name>
    <dbReference type="NCBI Taxonomy" id="6130"/>
    <lineage>
        <taxon>Eukaryota</taxon>
        <taxon>Metazoa</taxon>
        <taxon>Cnidaria</taxon>
        <taxon>Anthozoa</taxon>
        <taxon>Hexacorallia</taxon>
        <taxon>Scleractinia</taxon>
        <taxon>Astrocoeniina</taxon>
        <taxon>Acroporidae</taxon>
        <taxon>Acropora</taxon>
    </lineage>
</organism>
<dbReference type="Gene3D" id="1.25.40.10">
    <property type="entry name" value="Tetratricopeptide repeat domain"/>
    <property type="match status" value="1"/>
</dbReference>
<dbReference type="SUPFAM" id="SSF48452">
    <property type="entry name" value="TPR-like"/>
    <property type="match status" value="1"/>
</dbReference>
<keyword evidence="2" id="KW-0802">TPR repeat</keyword>
<dbReference type="InterPro" id="IPR011990">
    <property type="entry name" value="TPR-like_helical_dom_sf"/>
</dbReference>
<sequence>MAASKNDETVLDSIFSPLLPLGDSSQSPPQTENEINEEITVECKKAKELETLGVEKAEEGDFDGALECFNEACEICPLRSSCFNNRAQLWRLKVNLFENDGRICNTMMEVIDDPR</sequence>
<evidence type="ECO:0000256" key="2">
    <source>
        <dbReference type="PROSITE-ProRule" id="PRU00339"/>
    </source>
</evidence>
<comment type="caution">
    <text evidence="3">The sequence shown here is derived from an EMBL/GenBank/DDBJ whole genome shotgun (WGS) entry which is preliminary data.</text>
</comment>
<feature type="repeat" description="TPR" evidence="2">
    <location>
        <begin position="46"/>
        <end position="79"/>
    </location>
</feature>
<dbReference type="PROSITE" id="PS50005">
    <property type="entry name" value="TPR"/>
    <property type="match status" value="1"/>
</dbReference>
<evidence type="ECO:0000313" key="3">
    <source>
        <dbReference type="EMBL" id="KAK2550555.1"/>
    </source>
</evidence>
<name>A0AAD9PXN4_ACRCE</name>
<evidence type="ECO:0000256" key="1">
    <source>
        <dbReference type="ARBA" id="ARBA00006995"/>
    </source>
</evidence>
<gene>
    <name evidence="3" type="ORF">P5673_028758</name>
</gene>
<dbReference type="InterPro" id="IPR038906">
    <property type="entry name" value="TTC36"/>
</dbReference>
<accession>A0AAD9PXN4</accession>
<dbReference type="InterPro" id="IPR019734">
    <property type="entry name" value="TPR_rpt"/>
</dbReference>
<dbReference type="PANTHER" id="PTHR21405:SF0">
    <property type="entry name" value="TETRATRICOPEPTIDE REPEAT PROTEIN 36"/>
    <property type="match status" value="1"/>
</dbReference>
<dbReference type="AlphaFoldDB" id="A0AAD9PXN4"/>
<reference evidence="3" key="2">
    <citation type="journal article" date="2023" name="Science">
        <title>Genomic signatures of disease resistance in endangered staghorn corals.</title>
        <authorList>
            <person name="Vollmer S.V."/>
            <person name="Selwyn J.D."/>
            <person name="Despard B.A."/>
            <person name="Roesel C.L."/>
        </authorList>
    </citation>
    <scope>NUCLEOTIDE SEQUENCE</scope>
    <source>
        <strain evidence="3">K2</strain>
    </source>
</reference>
<proteinExistence type="inferred from homology"/>
<dbReference type="PANTHER" id="PTHR21405">
    <property type="entry name" value="CDNA SEQUENCE BC021608"/>
    <property type="match status" value="1"/>
</dbReference>
<evidence type="ECO:0000313" key="4">
    <source>
        <dbReference type="Proteomes" id="UP001249851"/>
    </source>
</evidence>
<dbReference type="EMBL" id="JARQWQ010000109">
    <property type="protein sequence ID" value="KAK2550555.1"/>
    <property type="molecule type" value="Genomic_DNA"/>
</dbReference>
<comment type="similarity">
    <text evidence="1">Belongs to the TTC36 family.</text>
</comment>
<dbReference type="Proteomes" id="UP001249851">
    <property type="component" value="Unassembled WGS sequence"/>
</dbReference>
<dbReference type="GO" id="GO:0006570">
    <property type="term" value="P:tyrosine metabolic process"/>
    <property type="evidence" value="ECO:0007669"/>
    <property type="project" value="TreeGrafter"/>
</dbReference>
<protein>
    <submittedName>
        <fullName evidence="3">Tetratricopeptide repeat protein 36-like protein</fullName>
    </submittedName>
</protein>
<keyword evidence="4" id="KW-1185">Reference proteome</keyword>
<reference evidence="3" key="1">
    <citation type="journal article" date="2023" name="G3 (Bethesda)">
        <title>Whole genome assembly and annotation of the endangered Caribbean coral Acropora cervicornis.</title>
        <authorList>
            <person name="Selwyn J.D."/>
            <person name="Vollmer S.V."/>
        </authorList>
    </citation>
    <scope>NUCLEOTIDE SEQUENCE</scope>
    <source>
        <strain evidence="3">K2</strain>
    </source>
</reference>